<proteinExistence type="predicted"/>
<accession>A0A9E1LZE4</accession>
<organism evidence="1 2">
    <name type="scientific">Faecalibacterium prausnitzii</name>
    <dbReference type="NCBI Taxonomy" id="853"/>
    <lineage>
        <taxon>Bacteria</taxon>
        <taxon>Bacillati</taxon>
        <taxon>Bacillota</taxon>
        <taxon>Clostridia</taxon>
        <taxon>Eubacteriales</taxon>
        <taxon>Oscillospiraceae</taxon>
        <taxon>Faecalibacterium</taxon>
    </lineage>
</organism>
<dbReference type="SUPFAM" id="SSF53041">
    <property type="entry name" value="Resolvase-like"/>
    <property type="match status" value="1"/>
</dbReference>
<protein>
    <recommendedName>
        <fullName evidence="3">Resolvase/invertase-type recombinase catalytic domain-containing protein</fullName>
    </recommendedName>
</protein>
<evidence type="ECO:0000313" key="2">
    <source>
        <dbReference type="Proteomes" id="UP000811365"/>
    </source>
</evidence>
<comment type="caution">
    <text evidence="1">The sequence shown here is derived from an EMBL/GenBank/DDBJ whole genome shotgun (WGS) entry which is preliminary data.</text>
</comment>
<dbReference type="Proteomes" id="UP000811365">
    <property type="component" value="Unassembled WGS sequence"/>
</dbReference>
<reference evidence="1" key="1">
    <citation type="submission" date="2021-02" db="EMBL/GenBank/DDBJ databases">
        <title>Infant gut strain persistence is associated with maternal origin, phylogeny, and functional potential including surface adhesion and iron acquisition.</title>
        <authorList>
            <person name="Lou Y.C."/>
        </authorList>
    </citation>
    <scope>NUCLEOTIDE SEQUENCE</scope>
    <source>
        <strain evidence="1">L2_039_000G1_dasL2_039_000G1_maxbin2.maxbin.077</strain>
    </source>
</reference>
<gene>
    <name evidence="1" type="ORF">KH315_11045</name>
</gene>
<dbReference type="EMBL" id="JAGZYH010000044">
    <property type="protein sequence ID" value="MBS6622680.1"/>
    <property type="molecule type" value="Genomic_DNA"/>
</dbReference>
<name>A0A9E1LZE4_9FIRM</name>
<dbReference type="AlphaFoldDB" id="A0A9E1LZE4"/>
<evidence type="ECO:0008006" key="3">
    <source>
        <dbReference type="Google" id="ProtNLM"/>
    </source>
</evidence>
<evidence type="ECO:0000313" key="1">
    <source>
        <dbReference type="EMBL" id="MBS6622680.1"/>
    </source>
</evidence>
<dbReference type="GO" id="GO:0003677">
    <property type="term" value="F:DNA binding"/>
    <property type="evidence" value="ECO:0007669"/>
    <property type="project" value="InterPro"/>
</dbReference>
<sequence length="169" mass="20046">MDRKYKVGGYVKLAKLWERSKDAAVAYHSSYYAEKFRDDVDKRLVGVYIDITGNKEIYKRPEMVHLLKDCKKGAVNLIFSQTRAYIAANTCDFCFLLKYLFDLPMRVDIVTDDDDQRIDTILDVDNQRQSLKDLAEKYTSIRRKDYLEWRIRLEHEMTKAEKNERGRTV</sequence>
<dbReference type="InterPro" id="IPR036162">
    <property type="entry name" value="Resolvase-like_N_sf"/>
</dbReference>
<dbReference type="GO" id="GO:0000150">
    <property type="term" value="F:DNA strand exchange activity"/>
    <property type="evidence" value="ECO:0007669"/>
    <property type="project" value="InterPro"/>
</dbReference>